<keyword evidence="4" id="KW-1185">Reference proteome</keyword>
<accession>W4L8D5</accession>
<dbReference type="Proteomes" id="UP000019141">
    <property type="component" value="Unassembled WGS sequence"/>
</dbReference>
<dbReference type="AlphaFoldDB" id="W4L8D5"/>
<comment type="caution">
    <text evidence="3">The sequence shown here is derived from an EMBL/GenBank/DDBJ whole genome shotgun (WGS) entry which is preliminary data.</text>
</comment>
<gene>
    <name evidence="3" type="ORF">ETSY1_36040</name>
</gene>
<evidence type="ECO:0000313" key="4">
    <source>
        <dbReference type="Proteomes" id="UP000019141"/>
    </source>
</evidence>
<proteinExistence type="predicted"/>
<dbReference type="EMBL" id="AZHW01001109">
    <property type="protein sequence ID" value="ETW94169.1"/>
    <property type="molecule type" value="Genomic_DNA"/>
</dbReference>
<dbReference type="InterPro" id="IPR029063">
    <property type="entry name" value="SAM-dependent_MTases_sf"/>
</dbReference>
<dbReference type="PANTHER" id="PTHR43591">
    <property type="entry name" value="METHYLTRANSFERASE"/>
    <property type="match status" value="1"/>
</dbReference>
<protein>
    <recommendedName>
        <fullName evidence="2">Methyltransferase domain-containing protein</fullName>
    </recommendedName>
</protein>
<dbReference type="Gene3D" id="3.40.50.150">
    <property type="entry name" value="Vaccinia Virus protein VP39"/>
    <property type="match status" value="1"/>
</dbReference>
<dbReference type="InterPro" id="IPR025714">
    <property type="entry name" value="Methyltranfer_dom"/>
</dbReference>
<dbReference type="CDD" id="cd02440">
    <property type="entry name" value="AdoMet_MTases"/>
    <property type="match status" value="1"/>
</dbReference>
<name>W4L8D5_ENTF1</name>
<organism evidence="3 4">
    <name type="scientific">Entotheonella factor</name>
    <dbReference type="NCBI Taxonomy" id="1429438"/>
    <lineage>
        <taxon>Bacteria</taxon>
        <taxon>Pseudomonadati</taxon>
        <taxon>Nitrospinota/Tectimicrobiota group</taxon>
        <taxon>Candidatus Tectimicrobiota</taxon>
        <taxon>Candidatus Entotheonellia</taxon>
        <taxon>Candidatus Entotheonellales</taxon>
        <taxon>Candidatus Entotheonellaceae</taxon>
        <taxon>Candidatus Entotheonella</taxon>
    </lineage>
</organism>
<feature type="domain" description="Methyltransferase" evidence="2">
    <location>
        <begin position="48"/>
        <end position="169"/>
    </location>
</feature>
<dbReference type="HOGENOM" id="CLU_057148_1_0_7"/>
<dbReference type="PANTHER" id="PTHR43591:SF24">
    <property type="entry name" value="2-METHOXY-6-POLYPRENYL-1,4-BENZOQUINOL METHYLASE, MITOCHONDRIAL"/>
    <property type="match status" value="1"/>
</dbReference>
<dbReference type="GO" id="GO:0008168">
    <property type="term" value="F:methyltransferase activity"/>
    <property type="evidence" value="ECO:0007669"/>
    <property type="project" value="TreeGrafter"/>
</dbReference>
<dbReference type="Pfam" id="PF13847">
    <property type="entry name" value="Methyltransf_31"/>
    <property type="match status" value="1"/>
</dbReference>
<evidence type="ECO:0000259" key="2">
    <source>
        <dbReference type="Pfam" id="PF13847"/>
    </source>
</evidence>
<evidence type="ECO:0000256" key="1">
    <source>
        <dbReference type="SAM" id="MobiDB-lite"/>
    </source>
</evidence>
<evidence type="ECO:0000313" key="3">
    <source>
        <dbReference type="EMBL" id="ETW94169.1"/>
    </source>
</evidence>
<reference evidence="3 4" key="1">
    <citation type="journal article" date="2014" name="Nature">
        <title>An environmental bacterial taxon with a large and distinct metabolic repertoire.</title>
        <authorList>
            <person name="Wilson M.C."/>
            <person name="Mori T."/>
            <person name="Ruckert C."/>
            <person name="Uria A.R."/>
            <person name="Helf M.J."/>
            <person name="Takada K."/>
            <person name="Gernert C."/>
            <person name="Steffens U.A."/>
            <person name="Heycke N."/>
            <person name="Schmitt S."/>
            <person name="Rinke C."/>
            <person name="Helfrich E.J."/>
            <person name="Brachmann A.O."/>
            <person name="Gurgui C."/>
            <person name="Wakimoto T."/>
            <person name="Kracht M."/>
            <person name="Crusemann M."/>
            <person name="Hentschel U."/>
            <person name="Abe I."/>
            <person name="Matsunaga S."/>
            <person name="Kalinowski J."/>
            <person name="Takeyama H."/>
            <person name="Piel J."/>
        </authorList>
    </citation>
    <scope>NUCLEOTIDE SEQUENCE [LARGE SCALE GENOMIC DNA]</scope>
    <source>
        <strain evidence="4">TSY1</strain>
    </source>
</reference>
<sequence>MAQGSQDYPDGRPEYSGSPAFGYDAPAVQESYAVREAAQVAAGILPYIKPGMKVLDAGCGPGTITFGLAELAAPGEAIGIDLEPSMIEQAHRLAEARAISNVSFEIASICELPYEDGTFDAIFTSSVLEHLSDPLEAVHELFRVTKPGGLCQVVSTDWGDPMISPPDESVSQFFELFERGFNQYGASLNRGRHLRIMMRQAGFEVIDFAAMFGNNTTPEGVQMMIGRLVDWVNNVPLFQSAIDAGVIDEQGVKDMTTRMKQWAEMPDAFLAIARCEAIGRKP</sequence>
<feature type="region of interest" description="Disordered" evidence="1">
    <location>
        <begin position="1"/>
        <end position="20"/>
    </location>
</feature>
<dbReference type="SUPFAM" id="SSF53335">
    <property type="entry name" value="S-adenosyl-L-methionine-dependent methyltransferases"/>
    <property type="match status" value="1"/>
</dbReference>